<reference evidence="3" key="2">
    <citation type="submission" date="2022-06" db="UniProtKB">
        <authorList>
            <consortium name="EnsemblMetazoa"/>
        </authorList>
    </citation>
    <scope>IDENTIFICATION</scope>
    <source>
        <strain evidence="3">PS312</strain>
    </source>
</reference>
<accession>A0A8R1U3V6</accession>
<feature type="coiled-coil region" evidence="1">
    <location>
        <begin position="265"/>
        <end position="296"/>
    </location>
</feature>
<sequence length="632" mass="72819">MSDQQSDTSEPPTELNADTSDEPRAKRQRPGDGQTHAPSVARVGPLNTAFARAYGEAKEMCTRRGIDANAVLTPRRPAVINLPADFCDRICPKYPKARRDWQNEAKDAYRIHNICTCFVQIANLDPQIWIHLEIEEDFVDYARNTEMECYESAKNETEYRLAFSRRLFTVLIDAECIKKEEAERRMKKWRQIHFPMRQRTKKTKRTAGTLPDCTSSMDDLRSIATVSDTSNVDALAPRSDKIRQVDDYDRRDEVLMLREDVAALKSSMAREMADLSSQLEKEMDQLKSMMESTITKDVAKQWLRRIRVVWILSICWKTVADLTSQLTAMRAPVEVVHLTSQLETMQIKEQQMLKQIEMKDREIERLKLREDMSAIKTQMMEALEVQVTEKHLRQQLEEKDREIHRLRATPSALSPSGKALFGRAKRPAEELEEPSVRPLPDSSAAVLLLMDYNPRTHKTKPSVELLSTQVRMYDTLVNYRTPAGAHTLPACFEMVRKRIESGKYSSVREMGEEVLAVCSSAPLIQTVWKTIVNIEAKKGTTAELPAPDASTKRLQWHDEVEDEKRKHVIGKLIKTIFPCSNPPEAIIKYAKKVERELFERAGDRFEYYRLIVEKIEKIGKEFTETKAKRLKE</sequence>
<name>A0A2A6BSG4_PRIPA</name>
<keyword evidence="4" id="KW-1185">Reference proteome</keyword>
<organism evidence="3 4">
    <name type="scientific">Pristionchus pacificus</name>
    <name type="common">Parasitic nematode worm</name>
    <dbReference type="NCBI Taxonomy" id="54126"/>
    <lineage>
        <taxon>Eukaryota</taxon>
        <taxon>Metazoa</taxon>
        <taxon>Ecdysozoa</taxon>
        <taxon>Nematoda</taxon>
        <taxon>Chromadorea</taxon>
        <taxon>Rhabditida</taxon>
        <taxon>Rhabditina</taxon>
        <taxon>Diplogasteromorpha</taxon>
        <taxon>Diplogasteroidea</taxon>
        <taxon>Neodiplogasteridae</taxon>
        <taxon>Pristionchus</taxon>
    </lineage>
</organism>
<dbReference type="InterPro" id="IPR036529">
    <property type="entry name" value="KIX_dom_sf"/>
</dbReference>
<dbReference type="GO" id="GO:0006355">
    <property type="term" value="P:regulation of DNA-templated transcription"/>
    <property type="evidence" value="ECO:0007669"/>
    <property type="project" value="InterPro"/>
</dbReference>
<protein>
    <submittedName>
        <fullName evidence="3">Uncharacterized protein</fullName>
    </submittedName>
</protein>
<gene>
    <name evidence="3" type="primary">WBGene00093121</name>
</gene>
<evidence type="ECO:0000256" key="1">
    <source>
        <dbReference type="SAM" id="Coils"/>
    </source>
</evidence>
<dbReference type="PROSITE" id="PS50952">
    <property type="entry name" value="KIX"/>
    <property type="match status" value="2"/>
</dbReference>
<dbReference type="Proteomes" id="UP000005239">
    <property type="component" value="Unassembled WGS sequence"/>
</dbReference>
<evidence type="ECO:0000256" key="2">
    <source>
        <dbReference type="SAM" id="MobiDB-lite"/>
    </source>
</evidence>
<dbReference type="EnsemblMetazoa" id="PPA03567.1">
    <property type="protein sequence ID" value="PPA03567.1"/>
    <property type="gene ID" value="WBGene00093121"/>
</dbReference>
<accession>A0A2A6BSG4</accession>
<feature type="region of interest" description="Disordered" evidence="2">
    <location>
        <begin position="414"/>
        <end position="438"/>
    </location>
</feature>
<keyword evidence="1" id="KW-0175">Coiled coil</keyword>
<dbReference type="SUPFAM" id="SSF47040">
    <property type="entry name" value="Kix domain of CBP (creb binding protein)"/>
    <property type="match status" value="1"/>
</dbReference>
<evidence type="ECO:0000313" key="4">
    <source>
        <dbReference type="Proteomes" id="UP000005239"/>
    </source>
</evidence>
<dbReference type="Gene3D" id="1.10.246.20">
    <property type="entry name" value="Coactivator CBP, KIX domain"/>
    <property type="match status" value="2"/>
</dbReference>
<dbReference type="InterPro" id="IPR003101">
    <property type="entry name" value="KIX_dom"/>
</dbReference>
<dbReference type="AlphaFoldDB" id="A0A2A6BSG4"/>
<reference evidence="4" key="1">
    <citation type="journal article" date="2008" name="Nat. Genet.">
        <title>The Pristionchus pacificus genome provides a unique perspective on nematode lifestyle and parasitism.</title>
        <authorList>
            <person name="Dieterich C."/>
            <person name="Clifton S.W."/>
            <person name="Schuster L.N."/>
            <person name="Chinwalla A."/>
            <person name="Delehaunty K."/>
            <person name="Dinkelacker I."/>
            <person name="Fulton L."/>
            <person name="Fulton R."/>
            <person name="Godfrey J."/>
            <person name="Minx P."/>
            <person name="Mitreva M."/>
            <person name="Roeseler W."/>
            <person name="Tian H."/>
            <person name="Witte H."/>
            <person name="Yang S.P."/>
            <person name="Wilson R.K."/>
            <person name="Sommer R.J."/>
        </authorList>
    </citation>
    <scope>NUCLEOTIDE SEQUENCE [LARGE SCALE GENOMIC DNA]</scope>
    <source>
        <strain evidence="4">PS312</strain>
    </source>
</reference>
<dbReference type="GO" id="GO:0003712">
    <property type="term" value="F:transcription coregulator activity"/>
    <property type="evidence" value="ECO:0007669"/>
    <property type="project" value="InterPro"/>
</dbReference>
<feature type="coiled-coil region" evidence="1">
    <location>
        <begin position="349"/>
        <end position="409"/>
    </location>
</feature>
<dbReference type="OrthoDB" id="899at2759"/>
<feature type="compositionally biased region" description="Polar residues" evidence="2">
    <location>
        <begin position="1"/>
        <end position="11"/>
    </location>
</feature>
<evidence type="ECO:0000313" key="3">
    <source>
        <dbReference type="EnsemblMetazoa" id="PPA03567.1"/>
    </source>
</evidence>
<dbReference type="Pfam" id="PF02172">
    <property type="entry name" value="KIX"/>
    <property type="match status" value="1"/>
</dbReference>
<feature type="region of interest" description="Disordered" evidence="2">
    <location>
        <begin position="1"/>
        <end position="42"/>
    </location>
</feature>
<proteinExistence type="predicted"/>